<dbReference type="AlphaFoldDB" id="A0A388L529"/>
<feature type="compositionally biased region" description="Basic and acidic residues" evidence="1">
    <location>
        <begin position="54"/>
        <end position="70"/>
    </location>
</feature>
<evidence type="ECO:0000313" key="3">
    <source>
        <dbReference type="Proteomes" id="UP000265515"/>
    </source>
</evidence>
<name>A0A388L529_CHABU</name>
<keyword evidence="3" id="KW-1185">Reference proteome</keyword>
<feature type="compositionally biased region" description="Basic residues" evidence="1">
    <location>
        <begin position="186"/>
        <end position="204"/>
    </location>
</feature>
<feature type="compositionally biased region" description="Polar residues" evidence="1">
    <location>
        <begin position="213"/>
        <end position="222"/>
    </location>
</feature>
<evidence type="ECO:0000256" key="1">
    <source>
        <dbReference type="SAM" id="MobiDB-lite"/>
    </source>
</evidence>
<dbReference type="Gramene" id="GBG77429">
    <property type="protein sequence ID" value="GBG77429"/>
    <property type="gene ID" value="CBR_g23878"/>
</dbReference>
<comment type="caution">
    <text evidence="2">The sequence shown here is derived from an EMBL/GenBank/DDBJ whole genome shotgun (WGS) entry which is preliminary data.</text>
</comment>
<gene>
    <name evidence="2" type="ORF">CBR_g23878</name>
</gene>
<feature type="region of interest" description="Disordered" evidence="1">
    <location>
        <begin position="46"/>
        <end position="81"/>
    </location>
</feature>
<evidence type="ECO:0000313" key="2">
    <source>
        <dbReference type="EMBL" id="GBG77429.1"/>
    </source>
</evidence>
<feature type="region of interest" description="Disordered" evidence="1">
    <location>
        <begin position="130"/>
        <end position="153"/>
    </location>
</feature>
<sequence length="326" mass="36754">MVRLPAQFGGGRSSASVKPLKSKVAEIGKNVAAVCQYVEIEQAKKATKKRRKLEKKEAATRAEAERAETKLKKKKREEKARKVAEQNEEIRKCLDIKMAVRVEELREDVREDVRQEIQDPISELCVVVAGSKQKTTEEPASESGASSSETEELNLRTETLCLIDKRKHGSEPVFEGSTPMELSPKRTPRRAAKSRPSRRVTRSRSRADKTPTPKKTSPSIQKKTPAPLGMVGRLRFEKRVMNELKNLDALVLQNICKDEGIAYNGKFECISTLQHTAREPRTGSMKRRKLRQLGKLARRAPLRERRSTILSDVASVLLTCEESWVA</sequence>
<reference evidence="2 3" key="1">
    <citation type="journal article" date="2018" name="Cell">
        <title>The Chara Genome: Secondary Complexity and Implications for Plant Terrestrialization.</title>
        <authorList>
            <person name="Nishiyama T."/>
            <person name="Sakayama H."/>
            <person name="Vries J.D."/>
            <person name="Buschmann H."/>
            <person name="Saint-Marcoux D."/>
            <person name="Ullrich K.K."/>
            <person name="Haas F.B."/>
            <person name="Vanderstraeten L."/>
            <person name="Becker D."/>
            <person name="Lang D."/>
            <person name="Vosolsobe S."/>
            <person name="Rombauts S."/>
            <person name="Wilhelmsson P.K.I."/>
            <person name="Janitza P."/>
            <person name="Kern R."/>
            <person name="Heyl A."/>
            <person name="Rumpler F."/>
            <person name="Villalobos L.I.A.C."/>
            <person name="Clay J.M."/>
            <person name="Skokan R."/>
            <person name="Toyoda A."/>
            <person name="Suzuki Y."/>
            <person name="Kagoshima H."/>
            <person name="Schijlen E."/>
            <person name="Tajeshwar N."/>
            <person name="Catarino B."/>
            <person name="Hetherington A.J."/>
            <person name="Saltykova A."/>
            <person name="Bonnot C."/>
            <person name="Breuninger H."/>
            <person name="Symeonidi A."/>
            <person name="Radhakrishnan G.V."/>
            <person name="Van Nieuwerburgh F."/>
            <person name="Deforce D."/>
            <person name="Chang C."/>
            <person name="Karol K.G."/>
            <person name="Hedrich R."/>
            <person name="Ulvskov P."/>
            <person name="Glockner G."/>
            <person name="Delwiche C.F."/>
            <person name="Petrasek J."/>
            <person name="Van de Peer Y."/>
            <person name="Friml J."/>
            <person name="Beilby M."/>
            <person name="Dolan L."/>
            <person name="Kohara Y."/>
            <person name="Sugano S."/>
            <person name="Fujiyama A."/>
            <person name="Delaux P.-M."/>
            <person name="Quint M."/>
            <person name="TheiBen G."/>
            <person name="Hagemann M."/>
            <person name="Harholt J."/>
            <person name="Dunand C."/>
            <person name="Zachgo S."/>
            <person name="Langdale J."/>
            <person name="Maumus F."/>
            <person name="Straeten D.V.D."/>
            <person name="Gould S.B."/>
            <person name="Rensing S.A."/>
        </authorList>
    </citation>
    <scope>NUCLEOTIDE SEQUENCE [LARGE SCALE GENOMIC DNA]</scope>
    <source>
        <strain evidence="2 3">S276</strain>
    </source>
</reference>
<accession>A0A388L529</accession>
<feature type="region of interest" description="Disordered" evidence="1">
    <location>
        <begin position="167"/>
        <end position="226"/>
    </location>
</feature>
<dbReference type="EMBL" id="BFEA01000267">
    <property type="protein sequence ID" value="GBG77429.1"/>
    <property type="molecule type" value="Genomic_DNA"/>
</dbReference>
<dbReference type="Proteomes" id="UP000265515">
    <property type="component" value="Unassembled WGS sequence"/>
</dbReference>
<organism evidence="2 3">
    <name type="scientific">Chara braunii</name>
    <name type="common">Braun's stonewort</name>
    <dbReference type="NCBI Taxonomy" id="69332"/>
    <lineage>
        <taxon>Eukaryota</taxon>
        <taxon>Viridiplantae</taxon>
        <taxon>Streptophyta</taxon>
        <taxon>Charophyceae</taxon>
        <taxon>Charales</taxon>
        <taxon>Characeae</taxon>
        <taxon>Chara</taxon>
    </lineage>
</organism>
<protein>
    <submittedName>
        <fullName evidence="2">Uncharacterized protein</fullName>
    </submittedName>
</protein>
<proteinExistence type="predicted"/>